<dbReference type="InterPro" id="IPR021443">
    <property type="entry name" value="DUF3093"/>
</dbReference>
<evidence type="ECO:0000313" key="2">
    <source>
        <dbReference type="EMBL" id="MFC5379744.1"/>
    </source>
</evidence>
<dbReference type="Pfam" id="PF11292">
    <property type="entry name" value="DUF3093"/>
    <property type="match status" value="1"/>
</dbReference>
<feature type="transmembrane region" description="Helical" evidence="1">
    <location>
        <begin position="45"/>
        <end position="65"/>
    </location>
</feature>
<keyword evidence="3" id="KW-1185">Reference proteome</keyword>
<evidence type="ECO:0000313" key="3">
    <source>
        <dbReference type="Proteomes" id="UP001596122"/>
    </source>
</evidence>
<evidence type="ECO:0000256" key="1">
    <source>
        <dbReference type="SAM" id="Phobius"/>
    </source>
</evidence>
<comment type="caution">
    <text evidence="2">The sequence shown here is derived from an EMBL/GenBank/DDBJ whole genome shotgun (WGS) entry which is preliminary data.</text>
</comment>
<proteinExistence type="predicted"/>
<keyword evidence="1" id="KW-0472">Membrane</keyword>
<keyword evidence="1" id="KW-1133">Transmembrane helix</keyword>
<gene>
    <name evidence="2" type="ORF">ACFPJ6_02965</name>
</gene>
<dbReference type="Proteomes" id="UP001596122">
    <property type="component" value="Unassembled WGS sequence"/>
</dbReference>
<protein>
    <submittedName>
        <fullName evidence="2">DUF3093 domain-containing protein</fullName>
    </submittedName>
</protein>
<feature type="transmembrane region" description="Helical" evidence="1">
    <location>
        <begin position="21"/>
        <end position="39"/>
    </location>
</feature>
<sequence length="167" mass="17395">MVEAVSEAEQERFRERLWPAPWVWGGGALVALTLGVVFVPATDLVAASVVAVVALGAVAALLAWWSPVVRVVEPAPGAGLWLQAGDARIPVVALGPAVPLDAPTMRHELGPGLDARSHRCIRGWVASGVRVPVTDPRDPVPYWLVSTRRPERLAAALAAATGPAGAG</sequence>
<organism evidence="2 3">
    <name type="scientific">Aquipuribacter nitratireducens</name>
    <dbReference type="NCBI Taxonomy" id="650104"/>
    <lineage>
        <taxon>Bacteria</taxon>
        <taxon>Bacillati</taxon>
        <taxon>Actinomycetota</taxon>
        <taxon>Actinomycetes</taxon>
        <taxon>Micrococcales</taxon>
        <taxon>Intrasporangiaceae</taxon>
        <taxon>Aquipuribacter</taxon>
    </lineage>
</organism>
<accession>A0ABW0GJU2</accession>
<keyword evidence="1" id="KW-0812">Transmembrane</keyword>
<reference evidence="3" key="1">
    <citation type="journal article" date="2019" name="Int. J. Syst. Evol. Microbiol.">
        <title>The Global Catalogue of Microorganisms (GCM) 10K type strain sequencing project: providing services to taxonomists for standard genome sequencing and annotation.</title>
        <authorList>
            <consortium name="The Broad Institute Genomics Platform"/>
            <consortium name="The Broad Institute Genome Sequencing Center for Infectious Disease"/>
            <person name="Wu L."/>
            <person name="Ma J."/>
        </authorList>
    </citation>
    <scope>NUCLEOTIDE SEQUENCE [LARGE SCALE GENOMIC DNA]</scope>
    <source>
        <strain evidence="3">CCUG 43114</strain>
    </source>
</reference>
<name>A0ABW0GJU2_9MICO</name>
<dbReference type="RefSeq" id="WP_340268972.1">
    <property type="nucleotide sequence ID" value="NZ_JBBEOG010000003.1"/>
</dbReference>
<dbReference type="EMBL" id="JBHSLD010000004">
    <property type="protein sequence ID" value="MFC5379744.1"/>
    <property type="molecule type" value="Genomic_DNA"/>
</dbReference>